<dbReference type="InterPro" id="IPR007899">
    <property type="entry name" value="CHAD_dom"/>
</dbReference>
<comment type="caution">
    <text evidence="3">The sequence shown here is derived from an EMBL/GenBank/DDBJ whole genome shotgun (WGS) entry which is preliminary data.</text>
</comment>
<dbReference type="Pfam" id="PF05235">
    <property type="entry name" value="CHAD"/>
    <property type="match status" value="1"/>
</dbReference>
<dbReference type="PROSITE" id="PS51708">
    <property type="entry name" value="CHAD"/>
    <property type="match status" value="1"/>
</dbReference>
<dbReference type="InterPro" id="IPR038186">
    <property type="entry name" value="CHAD_dom_sf"/>
</dbReference>
<dbReference type="AlphaFoldDB" id="A0A3A1WEG6"/>
<sequence length="345" mass="37823">MRRRSGRHPIRRGGTPKDRRPFSTLGPSAAEEIMAYRIDPRAPVDIALRRTAQKQIDKAVRDLSGGDEGRHEAVHEARKRLKKLRGLVRLLREADPSFAGAENARYREAGRTLSGVRDRTALIEALDGLEGRFAGEVDSPSFAVVRTALELKREAAVEAQGSARDVAAEALGSLEAGRSRLDALALGQGRRRNRVRVVAGVEANYRRARRDLAAARASNRAEDFHDLRKRIKYLGMHLKLLEGLWPAALAPLREEADRAAEALGRDHDYAVLHAEMLADPRSFGARADLDVVLALLDRHQAELRAEAAETCGRLLSDKPGAFAARIARLWQLAAKAPDPAAPAAP</sequence>
<dbReference type="Proteomes" id="UP000265750">
    <property type="component" value="Unassembled WGS sequence"/>
</dbReference>
<protein>
    <submittedName>
        <fullName evidence="3">CHAD domain-containing protein</fullName>
    </submittedName>
</protein>
<feature type="domain" description="CHAD" evidence="2">
    <location>
        <begin position="41"/>
        <end position="320"/>
    </location>
</feature>
<dbReference type="PANTHER" id="PTHR39339">
    <property type="entry name" value="SLR1444 PROTEIN"/>
    <property type="match status" value="1"/>
</dbReference>
<dbReference type="PANTHER" id="PTHR39339:SF1">
    <property type="entry name" value="CHAD DOMAIN-CONTAINING PROTEIN"/>
    <property type="match status" value="1"/>
</dbReference>
<evidence type="ECO:0000313" key="4">
    <source>
        <dbReference type="Proteomes" id="UP000265750"/>
    </source>
</evidence>
<evidence type="ECO:0000256" key="1">
    <source>
        <dbReference type="SAM" id="MobiDB-lite"/>
    </source>
</evidence>
<evidence type="ECO:0000313" key="3">
    <source>
        <dbReference type="EMBL" id="RIX97564.1"/>
    </source>
</evidence>
<organism evidence="3 4">
    <name type="scientific">Aureimonas flava</name>
    <dbReference type="NCBI Taxonomy" id="2320271"/>
    <lineage>
        <taxon>Bacteria</taxon>
        <taxon>Pseudomonadati</taxon>
        <taxon>Pseudomonadota</taxon>
        <taxon>Alphaproteobacteria</taxon>
        <taxon>Hyphomicrobiales</taxon>
        <taxon>Aurantimonadaceae</taxon>
        <taxon>Aureimonas</taxon>
    </lineage>
</organism>
<dbReference type="SMART" id="SM00880">
    <property type="entry name" value="CHAD"/>
    <property type="match status" value="1"/>
</dbReference>
<feature type="region of interest" description="Disordered" evidence="1">
    <location>
        <begin position="1"/>
        <end position="25"/>
    </location>
</feature>
<accession>A0A3A1WEG6</accession>
<dbReference type="OrthoDB" id="9810907at2"/>
<gene>
    <name evidence="3" type="ORF">D3218_18495</name>
</gene>
<keyword evidence="4" id="KW-1185">Reference proteome</keyword>
<reference evidence="4" key="1">
    <citation type="submission" date="2018-09" db="EMBL/GenBank/DDBJ databases">
        <authorList>
            <person name="Tuo L."/>
        </authorList>
    </citation>
    <scope>NUCLEOTIDE SEQUENCE [LARGE SCALE GENOMIC DNA]</scope>
    <source>
        <strain evidence="4">M2BS4Y-1</strain>
    </source>
</reference>
<feature type="compositionally biased region" description="Basic residues" evidence="1">
    <location>
        <begin position="1"/>
        <end position="11"/>
    </location>
</feature>
<dbReference type="EMBL" id="QYRN01000014">
    <property type="protein sequence ID" value="RIX97564.1"/>
    <property type="molecule type" value="Genomic_DNA"/>
</dbReference>
<name>A0A3A1WEG6_9HYPH</name>
<evidence type="ECO:0000259" key="2">
    <source>
        <dbReference type="PROSITE" id="PS51708"/>
    </source>
</evidence>
<dbReference type="Gene3D" id="1.40.20.10">
    <property type="entry name" value="CHAD domain"/>
    <property type="match status" value="1"/>
</dbReference>
<proteinExistence type="predicted"/>